<evidence type="ECO:0000259" key="1">
    <source>
        <dbReference type="Pfam" id="PF13843"/>
    </source>
</evidence>
<name>A0AAW1K128_POPJA</name>
<dbReference type="EMBL" id="JASPKY010000270">
    <property type="protein sequence ID" value="KAK9711960.1"/>
    <property type="molecule type" value="Genomic_DNA"/>
</dbReference>
<sequence>MEKEDKENATSVAACNKEVITDANLGPKGHLYKDGLYLNISEEIPNPVQSSQNTALKFATFLRVPMTGAFTLEPFGKYTALKFATFLRVPMTGAFTLEPFVEETNVNAENIFLSEKTNEKSRICAWRPVALDKLLTFVGIFLHMGVVRMPRLEHYWKKDLLFHNKGIASIMSRNRFLVILRALNFARNPGPNDPKPEDPCATDAYKLIRNSGSESVKLKDLAIYLLASFKAMMVEGTLLHIFV</sequence>
<dbReference type="PANTHER" id="PTHR46599:SF3">
    <property type="entry name" value="PIGGYBAC TRANSPOSABLE ELEMENT-DERIVED PROTEIN 4"/>
    <property type="match status" value="1"/>
</dbReference>
<protein>
    <submittedName>
        <fullName evidence="2">Transposase IS4</fullName>
    </submittedName>
</protein>
<evidence type="ECO:0000313" key="2">
    <source>
        <dbReference type="EMBL" id="KAK9711960.1"/>
    </source>
</evidence>
<evidence type="ECO:0000313" key="3">
    <source>
        <dbReference type="Proteomes" id="UP001458880"/>
    </source>
</evidence>
<accession>A0AAW1K128</accession>
<reference evidence="2 3" key="1">
    <citation type="journal article" date="2024" name="BMC Genomics">
        <title>De novo assembly and annotation of Popillia japonica's genome with initial clues to its potential as an invasive pest.</title>
        <authorList>
            <person name="Cucini C."/>
            <person name="Boschi S."/>
            <person name="Funari R."/>
            <person name="Cardaioli E."/>
            <person name="Iannotti N."/>
            <person name="Marturano G."/>
            <person name="Paoli F."/>
            <person name="Bruttini M."/>
            <person name="Carapelli A."/>
            <person name="Frati F."/>
            <person name="Nardi F."/>
        </authorList>
    </citation>
    <scope>NUCLEOTIDE SEQUENCE [LARGE SCALE GENOMIC DNA]</scope>
    <source>
        <strain evidence="2">DMR45628</strain>
    </source>
</reference>
<dbReference type="Proteomes" id="UP001458880">
    <property type="component" value="Unassembled WGS sequence"/>
</dbReference>
<dbReference type="PANTHER" id="PTHR46599">
    <property type="entry name" value="PIGGYBAC TRANSPOSABLE ELEMENT-DERIVED PROTEIN 4"/>
    <property type="match status" value="1"/>
</dbReference>
<dbReference type="Pfam" id="PF13843">
    <property type="entry name" value="DDE_Tnp_1_7"/>
    <property type="match status" value="1"/>
</dbReference>
<dbReference type="InterPro" id="IPR029526">
    <property type="entry name" value="PGBD"/>
</dbReference>
<proteinExistence type="predicted"/>
<organism evidence="2 3">
    <name type="scientific">Popillia japonica</name>
    <name type="common">Japanese beetle</name>
    <dbReference type="NCBI Taxonomy" id="7064"/>
    <lineage>
        <taxon>Eukaryota</taxon>
        <taxon>Metazoa</taxon>
        <taxon>Ecdysozoa</taxon>
        <taxon>Arthropoda</taxon>
        <taxon>Hexapoda</taxon>
        <taxon>Insecta</taxon>
        <taxon>Pterygota</taxon>
        <taxon>Neoptera</taxon>
        <taxon>Endopterygota</taxon>
        <taxon>Coleoptera</taxon>
        <taxon>Polyphaga</taxon>
        <taxon>Scarabaeiformia</taxon>
        <taxon>Scarabaeidae</taxon>
        <taxon>Rutelinae</taxon>
        <taxon>Popillia</taxon>
    </lineage>
</organism>
<gene>
    <name evidence="2" type="ORF">QE152_g25154</name>
</gene>
<keyword evidence="3" id="KW-1185">Reference proteome</keyword>
<dbReference type="AlphaFoldDB" id="A0AAW1K128"/>
<comment type="caution">
    <text evidence="2">The sequence shown here is derived from an EMBL/GenBank/DDBJ whole genome shotgun (WGS) entry which is preliminary data.</text>
</comment>
<feature type="domain" description="PiggyBac transposable element-derived protein" evidence="1">
    <location>
        <begin position="99"/>
        <end position="193"/>
    </location>
</feature>